<dbReference type="PROSITE" id="PS51186">
    <property type="entry name" value="GNAT"/>
    <property type="match status" value="1"/>
</dbReference>
<dbReference type="Pfam" id="PF13302">
    <property type="entry name" value="Acetyltransf_3"/>
    <property type="match status" value="1"/>
</dbReference>
<dbReference type="InterPro" id="IPR051531">
    <property type="entry name" value="N-acetyltransferase"/>
</dbReference>
<proteinExistence type="predicted"/>
<sequence length="185" mass="21141">MQPLHIITSRLLIRHLTLSDGADFHRYRSNPEVTRYQGFDVMTMEQATTFITNNAVKNYGKAGEWVQYAIEHTASGKLVGDCAIRLKEYDARIAEVGITISHLAQKNGFAKEAMLGILAFLFDEKGIHRVVETVDAENTASIHLMNSIGFRQEGHFIENIFFKGKWGSEFQYAMLKREWDTIKVR</sequence>
<evidence type="ECO:0000259" key="1">
    <source>
        <dbReference type="PROSITE" id="PS51186"/>
    </source>
</evidence>
<dbReference type="Gene3D" id="3.40.630.30">
    <property type="match status" value="1"/>
</dbReference>
<organism evidence="2 3">
    <name type="scientific">Chitinophaga agri</name>
    <dbReference type="NCBI Taxonomy" id="2703787"/>
    <lineage>
        <taxon>Bacteria</taxon>
        <taxon>Pseudomonadati</taxon>
        <taxon>Bacteroidota</taxon>
        <taxon>Chitinophagia</taxon>
        <taxon>Chitinophagales</taxon>
        <taxon>Chitinophagaceae</taxon>
        <taxon>Chitinophaga</taxon>
    </lineage>
</organism>
<dbReference type="PANTHER" id="PTHR43792">
    <property type="entry name" value="GNAT FAMILY, PUTATIVE (AFU_ORTHOLOGUE AFUA_3G00765)-RELATED-RELATED"/>
    <property type="match status" value="1"/>
</dbReference>
<dbReference type="RefSeq" id="WP_162331865.1">
    <property type="nucleotide sequence ID" value="NZ_CP048113.1"/>
</dbReference>
<dbReference type="InterPro" id="IPR000182">
    <property type="entry name" value="GNAT_dom"/>
</dbReference>
<dbReference type="GO" id="GO:0016747">
    <property type="term" value="F:acyltransferase activity, transferring groups other than amino-acyl groups"/>
    <property type="evidence" value="ECO:0007669"/>
    <property type="project" value="InterPro"/>
</dbReference>
<dbReference type="KEGG" id="chih:GWR21_11350"/>
<name>A0A6B9ZHV7_9BACT</name>
<protein>
    <submittedName>
        <fullName evidence="2">GNAT family N-acetyltransferase</fullName>
    </submittedName>
</protein>
<dbReference type="InterPro" id="IPR016181">
    <property type="entry name" value="Acyl_CoA_acyltransferase"/>
</dbReference>
<reference evidence="2 3" key="1">
    <citation type="submission" date="2020-01" db="EMBL/GenBank/DDBJ databases">
        <title>Complete genome sequence of Chitinophaga sp. H33E-04 isolated from quinoa roots.</title>
        <authorList>
            <person name="Weon H.-Y."/>
            <person name="Lee S.A."/>
        </authorList>
    </citation>
    <scope>NUCLEOTIDE SEQUENCE [LARGE SCALE GENOMIC DNA]</scope>
    <source>
        <strain evidence="2 3">H33E-04</strain>
    </source>
</reference>
<feature type="domain" description="N-acetyltransferase" evidence="1">
    <location>
        <begin position="11"/>
        <end position="177"/>
    </location>
</feature>
<gene>
    <name evidence="2" type="ORF">GWR21_11350</name>
</gene>
<dbReference type="EMBL" id="CP048113">
    <property type="protein sequence ID" value="QHS60173.1"/>
    <property type="molecule type" value="Genomic_DNA"/>
</dbReference>
<evidence type="ECO:0000313" key="2">
    <source>
        <dbReference type="EMBL" id="QHS60173.1"/>
    </source>
</evidence>
<accession>A0A6B9ZHV7</accession>
<dbReference type="Proteomes" id="UP000476411">
    <property type="component" value="Chromosome"/>
</dbReference>
<dbReference type="SUPFAM" id="SSF55729">
    <property type="entry name" value="Acyl-CoA N-acyltransferases (Nat)"/>
    <property type="match status" value="1"/>
</dbReference>
<dbReference type="PANTHER" id="PTHR43792:SF1">
    <property type="entry name" value="N-ACETYLTRANSFERASE DOMAIN-CONTAINING PROTEIN"/>
    <property type="match status" value="1"/>
</dbReference>
<keyword evidence="3" id="KW-1185">Reference proteome</keyword>
<keyword evidence="2" id="KW-0808">Transferase</keyword>
<evidence type="ECO:0000313" key="3">
    <source>
        <dbReference type="Proteomes" id="UP000476411"/>
    </source>
</evidence>
<dbReference type="AlphaFoldDB" id="A0A6B9ZHV7"/>